<dbReference type="GO" id="GO:0016866">
    <property type="term" value="F:intramolecular transferase activity"/>
    <property type="evidence" value="ECO:0007669"/>
    <property type="project" value="InterPro"/>
</dbReference>
<dbReference type="InterPro" id="IPR016176">
    <property type="entry name" value="Cbl-dep_enz_cat"/>
</dbReference>
<evidence type="ECO:0000256" key="3">
    <source>
        <dbReference type="ARBA" id="ARBA00022628"/>
    </source>
</evidence>
<evidence type="ECO:0000259" key="6">
    <source>
        <dbReference type="Pfam" id="PF01642"/>
    </source>
</evidence>
<comment type="caution">
    <text evidence="8">The sequence shown here is derived from an EMBL/GenBank/DDBJ whole genome shotgun (WGS) entry which is preliminary data.</text>
</comment>
<keyword evidence="3" id="KW-0846">Cobalamin</keyword>
<dbReference type="GO" id="GO:0031419">
    <property type="term" value="F:cobalamin binding"/>
    <property type="evidence" value="ECO:0007669"/>
    <property type="project" value="UniProtKB-KW"/>
</dbReference>
<gene>
    <name evidence="7" type="ORF">CH360_03715</name>
    <name evidence="8" type="ORF">CH373_06855</name>
</gene>
<evidence type="ECO:0000313" key="9">
    <source>
        <dbReference type="Proteomes" id="UP000231962"/>
    </source>
</evidence>
<dbReference type="InterPro" id="IPR036724">
    <property type="entry name" value="Cobalamin-bd_sf"/>
</dbReference>
<comment type="cofactor">
    <cofactor evidence="1">
        <name>adenosylcob(III)alamin</name>
        <dbReference type="ChEBI" id="CHEBI:18408"/>
    </cofactor>
</comment>
<evidence type="ECO:0000256" key="5">
    <source>
        <dbReference type="ARBA" id="ARBA00023285"/>
    </source>
</evidence>
<dbReference type="Pfam" id="PF01642">
    <property type="entry name" value="MM_CoA_mutase"/>
    <property type="match status" value="1"/>
</dbReference>
<evidence type="ECO:0000256" key="4">
    <source>
        <dbReference type="ARBA" id="ARBA00023235"/>
    </source>
</evidence>
<dbReference type="Gene3D" id="3.40.50.280">
    <property type="entry name" value="Cobalamin-binding domain"/>
    <property type="match status" value="1"/>
</dbReference>
<dbReference type="AlphaFoldDB" id="A0A2M9ZPK4"/>
<dbReference type="EMBL" id="NPDZ01000003">
    <property type="protein sequence ID" value="PJZ73863.1"/>
    <property type="molecule type" value="Genomic_DNA"/>
</dbReference>
<dbReference type="Proteomes" id="UP000231962">
    <property type="component" value="Unassembled WGS sequence"/>
</dbReference>
<dbReference type="CDD" id="cd03677">
    <property type="entry name" value="MM_CoA_mutase_beta"/>
    <property type="match status" value="1"/>
</dbReference>
<evidence type="ECO:0000313" key="8">
    <source>
        <dbReference type="EMBL" id="PJZ73863.1"/>
    </source>
</evidence>
<dbReference type="OrthoDB" id="9762378at2"/>
<keyword evidence="5" id="KW-0170">Cobalt</keyword>
<feature type="domain" description="Methylmalonyl-CoA mutase alpha/beta chain catalytic" evidence="6">
    <location>
        <begin position="38"/>
        <end position="466"/>
    </location>
</feature>
<protein>
    <submittedName>
        <fullName evidence="8">Methylmalonyl-CoA mutase</fullName>
    </submittedName>
</protein>
<sequence>MNFQKLFQEFPPVKTEEWLALIQKDLKGADFEKKLVWQTEEGFKVQPFYRKEDLNGKEDLTSNLPGVFPFTRSTRKLVNDWSIRQDIDSSDIETAKILASEAIANGVSSIGFVIQNKTSGRKGIPIQSKADLEKLLSDIPLAETTVHFVAEELSPEIYSWLPKSQNIVGGLGYDPIRILARHGRSGGHGIKSLSPILQETANKWPHFRALTVHSSTFSDAGATIVQELAFTLSLGAEYLFQLSEAGIDPAVSNSQTLFQFTIGPDYFLQIAKFRAARTLWSEIFRSYSSETGEKSLPFITAETSRFNFGIYDVYNNLLRGTTEAMSAAIGGCEIISVLPFDHLLHPGDSFSLRIARNIQLLMKHESYLDKVVDPASGSYYLESLTENLIEKAWDLFCDIEEEGGFTSSLKSGKIQSRIKDSRKQKEENYSTRKSILLGTNQYPNLKDRIEVSELNKSIRMKPLESVSGEEVCEAIPDFFAGDSLEHIRKKTEDWEKANSRKLKVLLLPLGDLKMQKARAIFVLNFLGCAGFEVIDPGSFASSENVIAQIKELKPDGIVFCSADEEYPNWVKEILPQTSKQSIRIALIAGYPKDKIEELNALGITGYIHAKSNLLETLSDLQKKLGFQ</sequence>
<dbReference type="InterPro" id="IPR006099">
    <property type="entry name" value="MeMalonylCoA_mutase_a/b_cat"/>
</dbReference>
<dbReference type="Gene3D" id="3.20.20.240">
    <property type="entry name" value="Methylmalonyl-CoA mutase"/>
    <property type="match status" value="1"/>
</dbReference>
<evidence type="ECO:0000313" key="10">
    <source>
        <dbReference type="Proteomes" id="UP000231990"/>
    </source>
</evidence>
<dbReference type="PANTHER" id="PTHR48101">
    <property type="entry name" value="METHYLMALONYL-COA MUTASE, MITOCHONDRIAL-RELATED"/>
    <property type="match status" value="1"/>
</dbReference>
<dbReference type="GO" id="GO:0046872">
    <property type="term" value="F:metal ion binding"/>
    <property type="evidence" value="ECO:0007669"/>
    <property type="project" value="InterPro"/>
</dbReference>
<keyword evidence="4" id="KW-0413">Isomerase</keyword>
<dbReference type="EMBL" id="NPDY01000002">
    <property type="protein sequence ID" value="PJZ70652.1"/>
    <property type="molecule type" value="Genomic_DNA"/>
</dbReference>
<evidence type="ECO:0000256" key="2">
    <source>
        <dbReference type="ARBA" id="ARBA00008465"/>
    </source>
</evidence>
<accession>A0A2M9ZPK4</accession>
<evidence type="ECO:0000256" key="1">
    <source>
        <dbReference type="ARBA" id="ARBA00001922"/>
    </source>
</evidence>
<dbReference type="SUPFAM" id="SSF51703">
    <property type="entry name" value="Cobalamin (vitamin B12)-dependent enzymes"/>
    <property type="match status" value="1"/>
</dbReference>
<comment type="similarity">
    <text evidence="2">Belongs to the methylmalonyl-CoA mutase family.</text>
</comment>
<dbReference type="RefSeq" id="WP_100712659.1">
    <property type="nucleotide sequence ID" value="NZ_NPDY01000002.1"/>
</dbReference>
<organism evidence="8 10">
    <name type="scientific">Leptospira perolatii</name>
    <dbReference type="NCBI Taxonomy" id="2023191"/>
    <lineage>
        <taxon>Bacteria</taxon>
        <taxon>Pseudomonadati</taxon>
        <taxon>Spirochaetota</taxon>
        <taxon>Spirochaetia</taxon>
        <taxon>Leptospirales</taxon>
        <taxon>Leptospiraceae</taxon>
        <taxon>Leptospira</taxon>
    </lineage>
</organism>
<reference evidence="9 10" key="1">
    <citation type="submission" date="2017-07" db="EMBL/GenBank/DDBJ databases">
        <title>Leptospira spp. isolated from tropical soils.</title>
        <authorList>
            <person name="Thibeaux R."/>
            <person name="Iraola G."/>
            <person name="Ferres I."/>
            <person name="Bierque E."/>
            <person name="Girault D."/>
            <person name="Soupe-Gilbert M.-E."/>
            <person name="Picardeau M."/>
            <person name="Goarant C."/>
        </authorList>
    </citation>
    <scope>NUCLEOTIDE SEQUENCE [LARGE SCALE GENOMIC DNA]</scope>
    <source>
        <strain evidence="8 10">FH1-B-B1</strain>
        <strain evidence="7 9">FH1-B-C1</strain>
    </source>
</reference>
<dbReference type="Proteomes" id="UP000231990">
    <property type="component" value="Unassembled WGS sequence"/>
</dbReference>
<evidence type="ECO:0000313" key="7">
    <source>
        <dbReference type="EMBL" id="PJZ70652.1"/>
    </source>
</evidence>
<keyword evidence="9" id="KW-1185">Reference proteome</keyword>
<proteinExistence type="inferred from homology"/>
<dbReference type="PANTHER" id="PTHR48101:SF1">
    <property type="entry name" value="METHYLMALONYL-COA MUTASE, LARGE SUBUNIT"/>
    <property type="match status" value="1"/>
</dbReference>
<name>A0A2M9ZPK4_9LEPT</name>
<dbReference type="SUPFAM" id="SSF52242">
    <property type="entry name" value="Cobalamin (vitamin B12)-binding domain"/>
    <property type="match status" value="1"/>
</dbReference>